<reference evidence="10 11" key="1">
    <citation type="journal article" name="Sci. Rep.">
        <title>Telomere-to-telomere assembled and centromere annotated genomes of the two main subspecies of the button mushroom Agaricus bisporus reveal especially polymorphic chromosome ends.</title>
        <authorList>
            <person name="Sonnenberg A.S.M."/>
            <person name="Sedaghat-Telgerd N."/>
            <person name="Lavrijssen B."/>
            <person name="Ohm R.A."/>
            <person name="Hendrickx P.M."/>
            <person name="Scholtmeijer K."/>
            <person name="Baars J.J.P."/>
            <person name="van Peer A."/>
        </authorList>
    </citation>
    <scope>NUCLEOTIDE SEQUENCE [LARGE SCALE GENOMIC DNA]</scope>
    <source>
        <strain evidence="10 11">H119_p4</strain>
    </source>
</reference>
<dbReference type="InterPro" id="IPR012677">
    <property type="entry name" value="Nucleotide-bd_a/b_plait_sf"/>
</dbReference>
<feature type="compositionally biased region" description="Basic and acidic residues" evidence="7">
    <location>
        <begin position="519"/>
        <end position="532"/>
    </location>
</feature>
<dbReference type="SMART" id="SM00361">
    <property type="entry name" value="RRM_1"/>
    <property type="match status" value="1"/>
</dbReference>
<feature type="compositionally biased region" description="Basic and acidic residues" evidence="7">
    <location>
        <begin position="198"/>
        <end position="227"/>
    </location>
</feature>
<keyword evidence="3 6" id="KW-0694">RNA-binding</keyword>
<dbReference type="FunFam" id="3.30.70.330:FF:000382">
    <property type="entry name" value="G-patch domain-containing protein"/>
    <property type="match status" value="1"/>
</dbReference>
<feature type="compositionally biased region" description="Basic and acidic residues" evidence="7">
    <location>
        <begin position="285"/>
        <end position="296"/>
    </location>
</feature>
<dbReference type="GO" id="GO:0071011">
    <property type="term" value="C:precatalytic spliceosome"/>
    <property type="evidence" value="ECO:0007669"/>
    <property type="project" value="TreeGrafter"/>
</dbReference>
<gene>
    <name evidence="10" type="ORF">Agabi119p4_3114</name>
</gene>
<feature type="compositionally biased region" description="Basic and acidic residues" evidence="7">
    <location>
        <begin position="240"/>
        <end position="251"/>
    </location>
</feature>
<evidence type="ECO:0000256" key="3">
    <source>
        <dbReference type="ARBA" id="ARBA00022884"/>
    </source>
</evidence>
<dbReference type="PANTHER" id="PTHR13288">
    <property type="entry name" value="SPLICING FACTOR 45 SPF45"/>
    <property type="match status" value="1"/>
</dbReference>
<protein>
    <recommendedName>
        <fullName evidence="12">G-patch domain-containing protein</fullName>
    </recommendedName>
</protein>
<feature type="domain" description="RRM" evidence="8">
    <location>
        <begin position="538"/>
        <end position="625"/>
    </location>
</feature>
<evidence type="ECO:0000256" key="6">
    <source>
        <dbReference type="PROSITE-ProRule" id="PRU00176"/>
    </source>
</evidence>
<dbReference type="CDD" id="cd12374">
    <property type="entry name" value="RRM_UHM_SPF45_PUF60"/>
    <property type="match status" value="1"/>
</dbReference>
<feature type="compositionally biased region" description="Low complexity" evidence="7">
    <location>
        <begin position="500"/>
        <end position="511"/>
    </location>
</feature>
<comment type="caution">
    <text evidence="10">The sequence shown here is derived from an EMBL/GenBank/DDBJ whole genome shotgun (WGS) entry which is preliminary data.</text>
</comment>
<feature type="domain" description="G-patch" evidence="9">
    <location>
        <begin position="445"/>
        <end position="496"/>
    </location>
</feature>
<dbReference type="Pfam" id="PF01585">
    <property type="entry name" value="G-patch"/>
    <property type="match status" value="1"/>
</dbReference>
<feature type="region of interest" description="Disordered" evidence="7">
    <location>
        <begin position="424"/>
        <end position="444"/>
    </location>
</feature>
<dbReference type="AlphaFoldDB" id="A0A8H7F6N9"/>
<evidence type="ECO:0000256" key="5">
    <source>
        <dbReference type="ARBA" id="ARBA00023242"/>
    </source>
</evidence>
<evidence type="ECO:0000256" key="1">
    <source>
        <dbReference type="ARBA" id="ARBA00004123"/>
    </source>
</evidence>
<dbReference type="SUPFAM" id="SSF54928">
    <property type="entry name" value="RNA-binding domain, RBD"/>
    <property type="match status" value="1"/>
</dbReference>
<evidence type="ECO:0000313" key="11">
    <source>
        <dbReference type="Proteomes" id="UP000629468"/>
    </source>
</evidence>
<dbReference type="InterPro" id="IPR035979">
    <property type="entry name" value="RBD_domain_sf"/>
</dbReference>
<name>A0A8H7F6N9_AGABI</name>
<feature type="region of interest" description="Disordered" evidence="7">
    <location>
        <begin position="480"/>
        <end position="532"/>
    </location>
</feature>
<dbReference type="EMBL" id="JABXXO010000004">
    <property type="protein sequence ID" value="KAF7778769.1"/>
    <property type="molecule type" value="Genomic_DNA"/>
</dbReference>
<dbReference type="InterPro" id="IPR040052">
    <property type="entry name" value="RBM17"/>
</dbReference>
<dbReference type="Proteomes" id="UP000629468">
    <property type="component" value="Unassembled WGS sequence"/>
</dbReference>
<dbReference type="InterPro" id="IPR000504">
    <property type="entry name" value="RRM_dom"/>
</dbReference>
<evidence type="ECO:0000256" key="7">
    <source>
        <dbReference type="SAM" id="MobiDB-lite"/>
    </source>
</evidence>
<dbReference type="InterPro" id="IPR003954">
    <property type="entry name" value="RRM_euk-type"/>
</dbReference>
<feature type="compositionally biased region" description="Basic and acidic residues" evidence="7">
    <location>
        <begin position="258"/>
        <end position="278"/>
    </location>
</feature>
<keyword evidence="4" id="KW-0508">mRNA splicing</keyword>
<feature type="compositionally biased region" description="Basic residues" evidence="7">
    <location>
        <begin position="162"/>
        <end position="176"/>
    </location>
</feature>
<feature type="compositionally biased region" description="Pro residues" evidence="7">
    <location>
        <begin position="359"/>
        <end position="393"/>
    </location>
</feature>
<comment type="subcellular location">
    <subcellularLocation>
        <location evidence="1">Nucleus</location>
    </subcellularLocation>
</comment>
<feature type="compositionally biased region" description="Low complexity" evidence="7">
    <location>
        <begin position="43"/>
        <end position="62"/>
    </location>
</feature>
<evidence type="ECO:0000313" key="10">
    <source>
        <dbReference type="EMBL" id="KAF7778769.1"/>
    </source>
</evidence>
<organism evidence="10 11">
    <name type="scientific">Agaricus bisporus var. burnettii</name>
    <dbReference type="NCBI Taxonomy" id="192524"/>
    <lineage>
        <taxon>Eukaryota</taxon>
        <taxon>Fungi</taxon>
        <taxon>Dikarya</taxon>
        <taxon>Basidiomycota</taxon>
        <taxon>Agaricomycotina</taxon>
        <taxon>Agaricomycetes</taxon>
        <taxon>Agaricomycetidae</taxon>
        <taxon>Agaricales</taxon>
        <taxon>Agaricineae</taxon>
        <taxon>Agaricaceae</taxon>
        <taxon>Agaricus</taxon>
    </lineage>
</organism>
<dbReference type="SMART" id="SM00443">
    <property type="entry name" value="G_patch"/>
    <property type="match status" value="1"/>
</dbReference>
<sequence length="638" mass="69393">MTSKAGGLYGGIQFAGKPALAPSSSEPPPPPKPVQPDAPPRTQSQAPAAPTGPTAPAAKPSAGWSAALAFAPVRRPTTKFKPSAPRIPAGASVISTSASKSNVTDVSSTATLSSTAVVFAPPVLNDQKTEDPPTPATQGWGKKVKPPSMVLDEDVNGFRTSQPKKRHAGKGKRNKNKIAPAVPVWDPQEQYDPLRPNDYNEYKVWKQKDRIDRRERMAEERRMEERKRMRRGGAYYSDSDYTHSEDEERPRKAGRYGETYDRWTRKDDEREKSQRADDQSIAMAVDRELTGDEAYQRRLALSKGVRPASPPENNQPGQPQDEDSTVPDPAHDSQSPGTGEEAYLRRLAMSTMHRTQPPLQAPSPPSQPRVVTPPPLSFNPFAPPSVPPPPPGDVPGAIPAGDIDAKKKAAAAIAAKLGALAALAPQPPAESDETLPVEEKGRRDPHSFAQRMMAKWGHKEGQGLGADGSGIVKALVVEQSGSSGPQGGKGKGKNKNRQFSTSTSNGGQNSSVKMGKIINKNEDLKGKEDRERFGEPGRVVVLTNMVGPEDVDDDDLREDIGDECSKHGTVERVVVHLVQPPPQNPEDLVRIFVLFAGPVGAWKTVRELDGRYFGGRSVRARYYPEQLFFKFNFDHFLP</sequence>
<dbReference type="GO" id="GO:0003723">
    <property type="term" value="F:RNA binding"/>
    <property type="evidence" value="ECO:0007669"/>
    <property type="project" value="UniProtKB-UniRule"/>
</dbReference>
<dbReference type="PANTHER" id="PTHR13288:SF8">
    <property type="entry name" value="SPLICING FACTOR 45"/>
    <property type="match status" value="1"/>
</dbReference>
<evidence type="ECO:0008006" key="12">
    <source>
        <dbReference type="Google" id="ProtNLM"/>
    </source>
</evidence>
<feature type="region of interest" description="Disordered" evidence="7">
    <location>
        <begin position="1"/>
        <end position="62"/>
    </location>
</feature>
<dbReference type="InterPro" id="IPR000467">
    <property type="entry name" value="G_patch_dom"/>
</dbReference>
<proteinExistence type="predicted"/>
<evidence type="ECO:0000256" key="4">
    <source>
        <dbReference type="ARBA" id="ARBA00023187"/>
    </source>
</evidence>
<feature type="region of interest" description="Disordered" evidence="7">
    <location>
        <begin position="123"/>
        <end position="401"/>
    </location>
</feature>
<dbReference type="GO" id="GO:0045292">
    <property type="term" value="P:mRNA cis splicing, via spliceosome"/>
    <property type="evidence" value="ECO:0007669"/>
    <property type="project" value="InterPro"/>
</dbReference>
<evidence type="ECO:0000259" key="9">
    <source>
        <dbReference type="PROSITE" id="PS50174"/>
    </source>
</evidence>
<keyword evidence="2" id="KW-0507">mRNA processing</keyword>
<accession>A0A8H7F6N9</accession>
<evidence type="ECO:0000259" key="8">
    <source>
        <dbReference type="PROSITE" id="PS50102"/>
    </source>
</evidence>
<evidence type="ECO:0000256" key="2">
    <source>
        <dbReference type="ARBA" id="ARBA00022664"/>
    </source>
</evidence>
<dbReference type="PROSITE" id="PS50102">
    <property type="entry name" value="RRM"/>
    <property type="match status" value="1"/>
</dbReference>
<dbReference type="Gene3D" id="3.30.70.330">
    <property type="match status" value="1"/>
</dbReference>
<feature type="compositionally biased region" description="Pro residues" evidence="7">
    <location>
        <begin position="25"/>
        <end position="39"/>
    </location>
</feature>
<keyword evidence="5" id="KW-0539">Nucleus</keyword>
<dbReference type="PROSITE" id="PS50174">
    <property type="entry name" value="G_PATCH"/>
    <property type="match status" value="1"/>
</dbReference>